<dbReference type="PANTHER" id="PTHR30558:SF12">
    <property type="entry name" value="BIOPOLYMER TRANSPORT PROTEIN EXBD"/>
    <property type="match status" value="1"/>
</dbReference>
<accession>A0ABU8VMQ4</accession>
<evidence type="ECO:0000256" key="13">
    <source>
        <dbReference type="SAM" id="MobiDB-lite"/>
    </source>
</evidence>
<evidence type="ECO:0000256" key="12">
    <source>
        <dbReference type="RuleBase" id="RU003879"/>
    </source>
</evidence>
<dbReference type="Gene3D" id="3.30.420.270">
    <property type="match status" value="1"/>
</dbReference>
<keyword evidence="11 14" id="KW-0472">Membrane</keyword>
<feature type="region of interest" description="Disordered" evidence="13">
    <location>
        <begin position="1"/>
        <end position="22"/>
    </location>
</feature>
<evidence type="ECO:0000256" key="10">
    <source>
        <dbReference type="ARBA" id="ARBA00022989"/>
    </source>
</evidence>
<feature type="transmembrane region" description="Helical" evidence="14">
    <location>
        <begin position="34"/>
        <end position="53"/>
    </location>
</feature>
<evidence type="ECO:0000256" key="5">
    <source>
        <dbReference type="ARBA" id="ARBA00022448"/>
    </source>
</evidence>
<dbReference type="InterPro" id="IPR003400">
    <property type="entry name" value="ExbD"/>
</dbReference>
<dbReference type="Proteomes" id="UP001365846">
    <property type="component" value="Unassembled WGS sequence"/>
</dbReference>
<organism evidence="15 16">
    <name type="scientific">Variovorax ureilyticus</name>
    <dbReference type="NCBI Taxonomy" id="1836198"/>
    <lineage>
        <taxon>Bacteria</taxon>
        <taxon>Pseudomonadati</taxon>
        <taxon>Pseudomonadota</taxon>
        <taxon>Betaproteobacteria</taxon>
        <taxon>Burkholderiales</taxon>
        <taxon>Comamonadaceae</taxon>
        <taxon>Variovorax</taxon>
    </lineage>
</organism>
<keyword evidence="8 12" id="KW-0812">Transmembrane</keyword>
<name>A0ABU8VMQ4_9BURK</name>
<keyword evidence="16" id="KW-1185">Reference proteome</keyword>
<comment type="caution">
    <text evidence="15">The sequence shown here is derived from an EMBL/GenBank/DDBJ whole genome shotgun (WGS) entry which is preliminary data.</text>
</comment>
<evidence type="ECO:0000313" key="15">
    <source>
        <dbReference type="EMBL" id="MEJ8814942.1"/>
    </source>
</evidence>
<evidence type="ECO:0000313" key="16">
    <source>
        <dbReference type="Proteomes" id="UP001365846"/>
    </source>
</evidence>
<protein>
    <submittedName>
        <fullName evidence="15">Biopolymer transporter ExbD</fullName>
    </submittedName>
</protein>
<dbReference type="RefSeq" id="WP_340360165.1">
    <property type="nucleotide sequence ID" value="NZ_JBBKZU010000016.1"/>
</dbReference>
<reference evidence="15 16" key="1">
    <citation type="submission" date="2024-03" db="EMBL/GenBank/DDBJ databases">
        <title>Novel species of the genus Variovorax.</title>
        <authorList>
            <person name="Liu Q."/>
            <person name="Xin Y.-H."/>
        </authorList>
    </citation>
    <scope>NUCLEOTIDE SEQUENCE [LARGE SCALE GENOMIC DNA]</scope>
    <source>
        <strain evidence="15 16">KACC 18899</strain>
    </source>
</reference>
<evidence type="ECO:0000256" key="14">
    <source>
        <dbReference type="SAM" id="Phobius"/>
    </source>
</evidence>
<gene>
    <name evidence="15" type="ORF">WKW77_27975</name>
</gene>
<keyword evidence="7" id="KW-0997">Cell inner membrane</keyword>
<evidence type="ECO:0000256" key="6">
    <source>
        <dbReference type="ARBA" id="ARBA00022475"/>
    </source>
</evidence>
<dbReference type="PANTHER" id="PTHR30558">
    <property type="entry name" value="EXBD MEMBRANE COMPONENT OF PMF-DRIVEN MACROMOLECULE IMPORT SYSTEM"/>
    <property type="match status" value="1"/>
</dbReference>
<evidence type="ECO:0000256" key="11">
    <source>
        <dbReference type="ARBA" id="ARBA00023136"/>
    </source>
</evidence>
<dbReference type="EMBL" id="JBBKZU010000016">
    <property type="protein sequence ID" value="MEJ8814942.1"/>
    <property type="molecule type" value="Genomic_DNA"/>
</dbReference>
<evidence type="ECO:0000256" key="1">
    <source>
        <dbReference type="ARBA" id="ARBA00003540"/>
    </source>
</evidence>
<comment type="subcellular location">
    <subcellularLocation>
        <location evidence="2">Cell inner membrane</location>
        <topology evidence="2">Single-pass type II membrane protein</topology>
    </subcellularLocation>
    <subcellularLocation>
        <location evidence="12">Cell membrane</location>
        <topology evidence="12">Single-pass type II membrane protein</topology>
    </subcellularLocation>
</comment>
<comment type="similarity">
    <text evidence="3 12">Belongs to the ExbD/TolR family.</text>
</comment>
<keyword evidence="10 14" id="KW-1133">Transmembrane helix</keyword>
<keyword evidence="6" id="KW-1003">Cell membrane</keyword>
<evidence type="ECO:0000256" key="7">
    <source>
        <dbReference type="ARBA" id="ARBA00022519"/>
    </source>
</evidence>
<keyword evidence="5 12" id="KW-0813">Transport</keyword>
<evidence type="ECO:0000256" key="8">
    <source>
        <dbReference type="ARBA" id="ARBA00022692"/>
    </source>
</evidence>
<sequence>MAFGRTSLGSTPTGGRSIGAGGQRPLSDINVTPLVDVMLVLLVIFIITAPLMASSIKLDLPRTDAGKPNETPKFVSLVVDASGKVFLNDRAVTSDELAAGLAKAAADSRDTEVQLRADQAVPYGKVVELMGIANKAGLSRIGFVTEAPPPQPPK</sequence>
<keyword evidence="9 12" id="KW-0653">Protein transport</keyword>
<evidence type="ECO:0000256" key="9">
    <source>
        <dbReference type="ARBA" id="ARBA00022927"/>
    </source>
</evidence>
<comment type="subunit">
    <text evidence="4">The accessory proteins ExbB and ExbD seem to form a complex with TonB.</text>
</comment>
<proteinExistence type="inferred from homology"/>
<comment type="function">
    <text evidence="1">Involved in the TonB-dependent energy-dependent transport of various receptor-bound substrates.</text>
</comment>
<evidence type="ECO:0000256" key="4">
    <source>
        <dbReference type="ARBA" id="ARBA00011471"/>
    </source>
</evidence>
<evidence type="ECO:0000256" key="2">
    <source>
        <dbReference type="ARBA" id="ARBA00004249"/>
    </source>
</evidence>
<dbReference type="Pfam" id="PF02472">
    <property type="entry name" value="ExbD"/>
    <property type="match status" value="1"/>
</dbReference>
<evidence type="ECO:0000256" key="3">
    <source>
        <dbReference type="ARBA" id="ARBA00005811"/>
    </source>
</evidence>